<dbReference type="Proteomes" id="UP001597322">
    <property type="component" value="Unassembled WGS sequence"/>
</dbReference>
<keyword evidence="2" id="KW-1185">Reference proteome</keyword>
<dbReference type="EMBL" id="JBHUEQ010000026">
    <property type="protein sequence ID" value="MFD1746757.1"/>
    <property type="molecule type" value="Genomic_DNA"/>
</dbReference>
<accession>A0ABW4M6G8</accession>
<dbReference type="InterPro" id="IPR012347">
    <property type="entry name" value="Ferritin-like"/>
</dbReference>
<dbReference type="InterPro" id="IPR009078">
    <property type="entry name" value="Ferritin-like_SF"/>
</dbReference>
<evidence type="ECO:0000313" key="2">
    <source>
        <dbReference type="Proteomes" id="UP001597322"/>
    </source>
</evidence>
<comment type="caution">
    <text evidence="1">The sequence shown here is derived from an EMBL/GenBank/DDBJ whole genome shotgun (WGS) entry which is preliminary data.</text>
</comment>
<reference evidence="2" key="1">
    <citation type="journal article" date="2019" name="Int. J. Syst. Evol. Microbiol.">
        <title>The Global Catalogue of Microorganisms (GCM) 10K type strain sequencing project: providing services to taxonomists for standard genome sequencing and annotation.</title>
        <authorList>
            <consortium name="The Broad Institute Genomics Platform"/>
            <consortium name="The Broad Institute Genome Sequencing Center for Infectious Disease"/>
            <person name="Wu L."/>
            <person name="Ma J."/>
        </authorList>
    </citation>
    <scope>NUCLEOTIDE SEQUENCE [LARGE SCALE GENOMIC DNA]</scope>
    <source>
        <strain evidence="2">CG52</strain>
    </source>
</reference>
<proteinExistence type="predicted"/>
<name>A0ABW4M6G8_9HYPH</name>
<dbReference type="RefSeq" id="WP_377402965.1">
    <property type="nucleotide sequence ID" value="NZ_JBHUEQ010000026.1"/>
</dbReference>
<evidence type="ECO:0000313" key="1">
    <source>
        <dbReference type="EMBL" id="MFD1746757.1"/>
    </source>
</evidence>
<sequence length="168" mass="18832">MTHAKDHFAKWLSDAHALELQSIALLKSQIARIENYPDLREKMIEHLANSEGHEKALRGLMERFPGAQSLIKDVAGRLSATAQGLTGAFSADEIVRTCMNAYVFAHEEVARYKVLLAAADELGDSTAVAVCERILSEEKAMADWLELYLDGVTRLYLMRDERDLLAKR</sequence>
<dbReference type="InterPro" id="IPR010287">
    <property type="entry name" value="DUF892_YciF-like"/>
</dbReference>
<dbReference type="Gene3D" id="1.20.1260.10">
    <property type="match status" value="1"/>
</dbReference>
<protein>
    <submittedName>
        <fullName evidence="1">Ferritin-like domain-containing protein</fullName>
    </submittedName>
</protein>
<dbReference type="SUPFAM" id="SSF47240">
    <property type="entry name" value="Ferritin-like"/>
    <property type="match status" value="1"/>
</dbReference>
<dbReference type="Pfam" id="PF05974">
    <property type="entry name" value="DUF892"/>
    <property type="match status" value="1"/>
</dbReference>
<organism evidence="1 2">
    <name type="scientific">Rhizobium helianthi</name>
    <dbReference type="NCBI Taxonomy" id="1132695"/>
    <lineage>
        <taxon>Bacteria</taxon>
        <taxon>Pseudomonadati</taxon>
        <taxon>Pseudomonadota</taxon>
        <taxon>Alphaproteobacteria</taxon>
        <taxon>Hyphomicrobiales</taxon>
        <taxon>Rhizobiaceae</taxon>
        <taxon>Rhizobium/Agrobacterium group</taxon>
        <taxon>Rhizobium</taxon>
    </lineage>
</organism>
<gene>
    <name evidence="1" type="ORF">ACFSE1_14880</name>
</gene>